<dbReference type="Pfam" id="PF00403">
    <property type="entry name" value="HMA"/>
    <property type="match status" value="1"/>
</dbReference>
<evidence type="ECO:0000256" key="1">
    <source>
        <dbReference type="ARBA" id="ARBA00004418"/>
    </source>
</evidence>
<keyword evidence="7 10" id="KW-0574">Periplasm</keyword>
<evidence type="ECO:0000313" key="14">
    <source>
        <dbReference type="Proteomes" id="UP001206572"/>
    </source>
</evidence>
<evidence type="ECO:0000259" key="12">
    <source>
        <dbReference type="PROSITE" id="PS50846"/>
    </source>
</evidence>
<keyword evidence="8 10" id="KW-0476">Mercury</keyword>
<evidence type="ECO:0000256" key="7">
    <source>
        <dbReference type="ARBA" id="ARBA00022764"/>
    </source>
</evidence>
<feature type="domain" description="HMA" evidence="12">
    <location>
        <begin position="23"/>
        <end position="89"/>
    </location>
</feature>
<comment type="caution">
    <text evidence="13">The sequence shown here is derived from an EMBL/GenBank/DDBJ whole genome shotgun (WGS) entry which is preliminary data.</text>
</comment>
<dbReference type="Gene3D" id="3.30.70.100">
    <property type="match status" value="1"/>
</dbReference>
<evidence type="ECO:0000256" key="2">
    <source>
        <dbReference type="ARBA" id="ARBA00005938"/>
    </source>
</evidence>
<accession>A0ABT2ARX2</accession>
<evidence type="ECO:0000256" key="6">
    <source>
        <dbReference type="ARBA" id="ARBA00022729"/>
    </source>
</evidence>
<feature type="chain" id="PRO_5045366991" description="Periplasmic mercury ion-binding protein" evidence="11">
    <location>
        <begin position="20"/>
        <end position="94"/>
    </location>
</feature>
<evidence type="ECO:0000256" key="11">
    <source>
        <dbReference type="SAM" id="SignalP"/>
    </source>
</evidence>
<protein>
    <recommendedName>
        <fullName evidence="10">Periplasmic mercury ion-binding protein</fullName>
    </recommendedName>
</protein>
<sequence length="94" mass="9979">MHFFNIAIAGILLASPAIAGTSQTLTLDVQNMSCATCPITVKKALQRVPGVIDVKIDYERKTATVQLDSDKASVTILTKATTDAGFPSTARKVQ</sequence>
<evidence type="ECO:0000313" key="13">
    <source>
        <dbReference type="EMBL" id="MCS0598997.1"/>
    </source>
</evidence>
<comment type="subunit">
    <text evidence="3">Monomer.</text>
</comment>
<dbReference type="RefSeq" id="WP_258829999.1">
    <property type="nucleotide sequence ID" value="NZ_JANUHA010000021.1"/>
</dbReference>
<keyword evidence="14" id="KW-1185">Reference proteome</keyword>
<comment type="subcellular location">
    <subcellularLocation>
        <location evidence="1 10">Periplasm</location>
    </subcellularLocation>
</comment>
<keyword evidence="5 10" id="KW-0479">Metal-binding</keyword>
<proteinExistence type="inferred from homology"/>
<evidence type="ECO:0000256" key="3">
    <source>
        <dbReference type="ARBA" id="ARBA00011245"/>
    </source>
</evidence>
<dbReference type="InterPro" id="IPR017969">
    <property type="entry name" value="Heavy-metal-associated_CS"/>
</dbReference>
<keyword evidence="6 11" id="KW-0732">Signal</keyword>
<keyword evidence="4 10" id="KW-0475">Mercuric resistance</keyword>
<reference evidence="13 14" key="1">
    <citation type="submission" date="2022-08" db="EMBL/GenBank/DDBJ databases">
        <title>Reclassification of Massilia species as members of the genera Telluria, Duganella, Pseudoduganella, Mokoshia gen. nov. and Zemynaea gen. nov. using orthogonal and non-orthogonal genome-based approaches.</title>
        <authorList>
            <person name="Bowman J.P."/>
        </authorList>
    </citation>
    <scope>NUCLEOTIDE SEQUENCE [LARGE SCALE GENOMIC DNA]</scope>
    <source>
        <strain evidence="13 14">JCM 31661</strain>
    </source>
</reference>
<dbReference type="PROSITE" id="PS01047">
    <property type="entry name" value="HMA_1"/>
    <property type="match status" value="1"/>
</dbReference>
<gene>
    <name evidence="10 13" type="primary">merP</name>
    <name evidence="13" type="ORF">NX780_21865</name>
</gene>
<evidence type="ECO:0000256" key="10">
    <source>
        <dbReference type="RuleBase" id="RU361212"/>
    </source>
</evidence>
<dbReference type="CDD" id="cd00371">
    <property type="entry name" value="HMA"/>
    <property type="match status" value="1"/>
</dbReference>
<organism evidence="13 14">
    <name type="scientific">Massilia agri</name>
    <dbReference type="NCBI Taxonomy" id="1886785"/>
    <lineage>
        <taxon>Bacteria</taxon>
        <taxon>Pseudomonadati</taxon>
        <taxon>Pseudomonadota</taxon>
        <taxon>Betaproteobacteria</taxon>
        <taxon>Burkholderiales</taxon>
        <taxon>Oxalobacteraceae</taxon>
        <taxon>Telluria group</taxon>
        <taxon>Massilia</taxon>
    </lineage>
</organism>
<dbReference type="NCBIfam" id="TIGR02052">
    <property type="entry name" value="MerP"/>
    <property type="match status" value="1"/>
</dbReference>
<dbReference type="InterPro" id="IPR011795">
    <property type="entry name" value="MerP"/>
</dbReference>
<evidence type="ECO:0000256" key="4">
    <source>
        <dbReference type="ARBA" id="ARBA00022466"/>
    </source>
</evidence>
<feature type="signal peptide" evidence="11">
    <location>
        <begin position="1"/>
        <end position="19"/>
    </location>
</feature>
<dbReference type="InterPro" id="IPR001802">
    <property type="entry name" value="MerP/CopZ"/>
</dbReference>
<dbReference type="EMBL" id="JANUHA010000021">
    <property type="protein sequence ID" value="MCS0598997.1"/>
    <property type="molecule type" value="Genomic_DNA"/>
</dbReference>
<comment type="similarity">
    <text evidence="2">Belongs to the MerP family.</text>
</comment>
<dbReference type="PROSITE" id="PS50846">
    <property type="entry name" value="HMA_2"/>
    <property type="match status" value="1"/>
</dbReference>
<dbReference type="Proteomes" id="UP001206572">
    <property type="component" value="Unassembled WGS sequence"/>
</dbReference>
<dbReference type="InterPro" id="IPR036163">
    <property type="entry name" value="HMA_dom_sf"/>
</dbReference>
<dbReference type="InterPro" id="IPR006121">
    <property type="entry name" value="HMA_dom"/>
</dbReference>
<name>A0ABT2ARX2_9BURK</name>
<evidence type="ECO:0000256" key="5">
    <source>
        <dbReference type="ARBA" id="ARBA00022723"/>
    </source>
</evidence>
<evidence type="ECO:0000256" key="9">
    <source>
        <dbReference type="ARBA" id="ARBA00045344"/>
    </source>
</evidence>
<dbReference type="SUPFAM" id="SSF55008">
    <property type="entry name" value="HMA, heavy metal-associated domain"/>
    <property type="match status" value="1"/>
</dbReference>
<evidence type="ECO:0000256" key="8">
    <source>
        <dbReference type="ARBA" id="ARBA00022914"/>
    </source>
</evidence>
<dbReference type="PRINTS" id="PR00946">
    <property type="entry name" value="HGSCAVENGER"/>
</dbReference>
<comment type="function">
    <text evidence="9 10">Involved in mercury resistance. Acts as a mercury scavenger that specifically binds to a mercuric ion in the periplasm and probably passes it to the cytoplasmic mercuric reductase MerA via the mercuric transport protein MerT.</text>
</comment>